<evidence type="ECO:0000313" key="3">
    <source>
        <dbReference type="EMBL" id="CAD2216131.1"/>
    </source>
</evidence>
<dbReference type="InterPro" id="IPR015943">
    <property type="entry name" value="WD40/YVTN_repeat-like_dom_sf"/>
</dbReference>
<keyword evidence="4" id="KW-1185">Reference proteome</keyword>
<feature type="repeat" description="WD" evidence="1">
    <location>
        <begin position="449"/>
        <end position="473"/>
    </location>
</feature>
<feature type="region of interest" description="Disordered" evidence="2">
    <location>
        <begin position="470"/>
        <end position="490"/>
    </location>
</feature>
<dbReference type="PANTHER" id="PTHR16148">
    <property type="entry name" value="NF-KAPPA-B-REPRESSING FACTOR-RELATED"/>
    <property type="match status" value="1"/>
</dbReference>
<evidence type="ECO:0000256" key="1">
    <source>
        <dbReference type="PROSITE-ProRule" id="PRU00221"/>
    </source>
</evidence>
<dbReference type="EMBL" id="LR877150">
    <property type="protein sequence ID" value="CAD2216131.1"/>
    <property type="molecule type" value="Genomic_DNA"/>
</dbReference>
<dbReference type="PANTHER" id="PTHR16148:SF14">
    <property type="entry name" value="MYND-TYPE DOMAIN-CONTAINING PROTEIN"/>
    <property type="match status" value="1"/>
</dbReference>
<dbReference type="GO" id="GO:0005654">
    <property type="term" value="C:nucleoplasm"/>
    <property type="evidence" value="ECO:0007669"/>
    <property type="project" value="TreeGrafter"/>
</dbReference>
<proteinExistence type="predicted"/>
<dbReference type="AlphaFoldDB" id="A0A7G2CAN1"/>
<organism evidence="3 4">
    <name type="scientific">Angomonas deanei</name>
    <dbReference type="NCBI Taxonomy" id="59799"/>
    <lineage>
        <taxon>Eukaryota</taxon>
        <taxon>Discoba</taxon>
        <taxon>Euglenozoa</taxon>
        <taxon>Kinetoplastea</taxon>
        <taxon>Metakinetoplastina</taxon>
        <taxon>Trypanosomatida</taxon>
        <taxon>Trypanosomatidae</taxon>
        <taxon>Strigomonadinae</taxon>
        <taxon>Angomonas</taxon>
    </lineage>
</organism>
<protein>
    <submittedName>
        <fullName evidence="3">Uncharacterized protein</fullName>
    </submittedName>
</protein>
<sequence length="490" mass="54748">MSLAHSFAIQHPSGKPACLLEGCTTVLTSPPHTLLIFGTEENTVVVHELCYLETEHNNNKKMCEVQSRPYHVFPLLASSGEVMIKDVRTFPALFPSLVFVLQNSGTCTVLDVYQKTVLCQVDVVSLTQSFLQRNRNVIEDDNDEPSNHNNNRNNKKNKNANIIFNNNNEILCNALAVSPKGDQLAVSYGSDVVILDLPTLLSNANHHHNSNVVVHYINGLHTEEITKLLFLQPSEQNNNPYILCTCGEDLMINFISTLKGTVDDDVIISGSRTGEGDVATKLHFWQLQNNNNNNNNNNVPFQFFSMIGTCENGYVFPANMPTFEEKEFIYKRPDYDTYLIDFFVLPFSYQPHCPAALYLCQGRRNEDGESAGLELMDLSCFQQQASQHLLPYGNPLLQGWQVNNNNNQGDNNNNNTLFLQGSAAAHREICRVALPIPFFNAQHDAIGDSLFLTASEDGSVAVWDLDSRHTYNNNKNNSNSGGVAGKRTRE</sequence>
<evidence type="ECO:0000313" key="4">
    <source>
        <dbReference type="Proteomes" id="UP000515908"/>
    </source>
</evidence>
<gene>
    <name evidence="3" type="ORF">ADEAN_000359200</name>
</gene>
<dbReference type="PROSITE" id="PS50082">
    <property type="entry name" value="WD_REPEATS_2"/>
    <property type="match status" value="1"/>
</dbReference>
<evidence type="ECO:0000256" key="2">
    <source>
        <dbReference type="SAM" id="MobiDB-lite"/>
    </source>
</evidence>
<dbReference type="Proteomes" id="UP000515908">
    <property type="component" value="Chromosome 06"/>
</dbReference>
<dbReference type="InterPro" id="IPR036322">
    <property type="entry name" value="WD40_repeat_dom_sf"/>
</dbReference>
<dbReference type="VEuPathDB" id="TriTrypDB:ADEAN_000359200"/>
<dbReference type="SUPFAM" id="SSF50978">
    <property type="entry name" value="WD40 repeat-like"/>
    <property type="match status" value="1"/>
</dbReference>
<dbReference type="GO" id="GO:0005730">
    <property type="term" value="C:nucleolus"/>
    <property type="evidence" value="ECO:0007669"/>
    <property type="project" value="TreeGrafter"/>
</dbReference>
<dbReference type="Gene3D" id="2.130.10.10">
    <property type="entry name" value="YVTN repeat-like/Quinoprotein amine dehydrogenase"/>
    <property type="match status" value="1"/>
</dbReference>
<dbReference type="InterPro" id="IPR001680">
    <property type="entry name" value="WD40_rpt"/>
</dbReference>
<accession>A0A7G2CAN1</accession>
<name>A0A7G2CAN1_9TRYP</name>
<feature type="region of interest" description="Disordered" evidence="2">
    <location>
        <begin position="137"/>
        <end position="158"/>
    </location>
</feature>
<reference evidence="3 4" key="1">
    <citation type="submission" date="2020-08" db="EMBL/GenBank/DDBJ databases">
        <authorList>
            <person name="Newling K."/>
            <person name="Davey J."/>
            <person name="Forrester S."/>
        </authorList>
    </citation>
    <scope>NUCLEOTIDE SEQUENCE [LARGE SCALE GENOMIC DNA]</scope>
    <source>
        <strain evidence="4">Crithidia deanei Carvalho (ATCC PRA-265)</strain>
    </source>
</reference>
<keyword evidence="1" id="KW-0853">WD repeat</keyword>